<proteinExistence type="inferred from homology"/>
<comment type="function">
    <text evidence="7">Hydrolyzes ribosome-free peptidyl-tRNAs (with 1 or more amino acids incorporated), which drop off the ribosome during protein synthesis, or as a result of ribosome stalling.</text>
</comment>
<dbReference type="Gene3D" id="3.40.50.1470">
    <property type="entry name" value="Peptidyl-tRNA hydrolase"/>
    <property type="match status" value="1"/>
</dbReference>
<dbReference type="PROSITE" id="PS01196">
    <property type="entry name" value="PEPT_TRNA_HYDROL_2"/>
    <property type="match status" value="1"/>
</dbReference>
<dbReference type="AlphaFoldDB" id="A0A3D4V7F2"/>
<dbReference type="HAMAP" id="MF_00083">
    <property type="entry name" value="Pept_tRNA_hydro_bact"/>
    <property type="match status" value="1"/>
</dbReference>
<comment type="similarity">
    <text evidence="5 7 9">Belongs to the PTH family.</text>
</comment>
<feature type="binding site" evidence="7">
    <location>
        <position position="83"/>
    </location>
    <ligand>
        <name>tRNA</name>
        <dbReference type="ChEBI" id="CHEBI:17843"/>
    </ligand>
</feature>
<sequence>MVTPRWRIPRPARLPLRMKVIVGLGNPGREYENTRHNVGWWLIDTLKERWHFEPWRKDGDAVSTTGLVGTKKVKLVKPQTYMNLSGSVLRPYLKREGWTAAQDLMVLVDEVAVPVGEYRLRAAGSPGGHNGLKSIEAHLKSPTYPRLRVGIKPVDERRQIGDLADFVLHTMPRDERALVDDITPRMIDAIELWIAEGTEKAVSSMGR</sequence>
<dbReference type="NCBIfam" id="TIGR00447">
    <property type="entry name" value="pth"/>
    <property type="match status" value="1"/>
</dbReference>
<comment type="caution">
    <text evidence="10">The sequence shown here is derived from an EMBL/GenBank/DDBJ whole genome shotgun (WGS) entry which is preliminary data.</text>
</comment>
<evidence type="ECO:0000256" key="7">
    <source>
        <dbReference type="HAMAP-Rule" id="MF_00083"/>
    </source>
</evidence>
<feature type="binding site" evidence="7">
    <location>
        <position position="130"/>
    </location>
    <ligand>
        <name>tRNA</name>
        <dbReference type="ChEBI" id="CHEBI:17843"/>
    </ligand>
</feature>
<dbReference type="GO" id="GO:0072344">
    <property type="term" value="P:rescue of stalled ribosome"/>
    <property type="evidence" value="ECO:0007669"/>
    <property type="project" value="UniProtKB-UniRule"/>
</dbReference>
<dbReference type="InterPro" id="IPR036416">
    <property type="entry name" value="Pept_tRNA_hydro_sf"/>
</dbReference>
<gene>
    <name evidence="7" type="primary">pth</name>
    <name evidence="10" type="ORF">DGD08_07420</name>
</gene>
<evidence type="ECO:0000256" key="3">
    <source>
        <dbReference type="ARBA" id="ARBA00022801"/>
    </source>
</evidence>
<evidence type="ECO:0000313" key="11">
    <source>
        <dbReference type="Proteomes" id="UP000264071"/>
    </source>
</evidence>
<evidence type="ECO:0000256" key="4">
    <source>
        <dbReference type="ARBA" id="ARBA00022884"/>
    </source>
</evidence>
<keyword evidence="3 7" id="KW-0378">Hydrolase</keyword>
<evidence type="ECO:0000256" key="2">
    <source>
        <dbReference type="ARBA" id="ARBA00022555"/>
    </source>
</evidence>
<feature type="binding site" evidence="7">
    <location>
        <position position="81"/>
    </location>
    <ligand>
        <name>tRNA</name>
        <dbReference type="ChEBI" id="CHEBI:17843"/>
    </ligand>
</feature>
<dbReference type="CDD" id="cd00462">
    <property type="entry name" value="PTH"/>
    <property type="match status" value="1"/>
</dbReference>
<name>A0A3D4V7F2_9BACT</name>
<feature type="site" description="Stabilizes the basic form of H active site to accept a proton" evidence="7">
    <location>
        <position position="109"/>
    </location>
</feature>
<comment type="subcellular location">
    <subcellularLocation>
        <location evidence="7">Cytoplasm</location>
    </subcellularLocation>
</comment>
<comment type="catalytic activity">
    <reaction evidence="7 8">
        <text>an N-acyl-L-alpha-aminoacyl-tRNA + H2O = an N-acyl-L-amino acid + a tRNA + H(+)</text>
        <dbReference type="Rhea" id="RHEA:54448"/>
        <dbReference type="Rhea" id="RHEA-COMP:10123"/>
        <dbReference type="Rhea" id="RHEA-COMP:13883"/>
        <dbReference type="ChEBI" id="CHEBI:15377"/>
        <dbReference type="ChEBI" id="CHEBI:15378"/>
        <dbReference type="ChEBI" id="CHEBI:59874"/>
        <dbReference type="ChEBI" id="CHEBI:78442"/>
        <dbReference type="ChEBI" id="CHEBI:138191"/>
        <dbReference type="EC" id="3.1.1.29"/>
    </reaction>
</comment>
<dbReference type="GO" id="GO:0000049">
    <property type="term" value="F:tRNA binding"/>
    <property type="evidence" value="ECO:0007669"/>
    <property type="project" value="UniProtKB-UniRule"/>
</dbReference>
<feature type="site" description="Discriminates between blocked and unblocked aminoacyl-tRNA" evidence="7">
    <location>
        <position position="26"/>
    </location>
</feature>
<dbReference type="EC" id="3.1.1.29" evidence="1 7"/>
<reference evidence="10 11" key="1">
    <citation type="journal article" date="2018" name="Nat. Biotechnol.">
        <title>A standardized bacterial taxonomy based on genome phylogeny substantially revises the tree of life.</title>
        <authorList>
            <person name="Parks D.H."/>
            <person name="Chuvochina M."/>
            <person name="Waite D.W."/>
            <person name="Rinke C."/>
            <person name="Skarshewski A."/>
            <person name="Chaumeil P.A."/>
            <person name="Hugenholtz P."/>
        </authorList>
    </citation>
    <scope>NUCLEOTIDE SEQUENCE [LARGE SCALE GENOMIC DNA]</scope>
    <source>
        <strain evidence="10">UBA8844</strain>
    </source>
</reference>
<dbReference type="Proteomes" id="UP000264071">
    <property type="component" value="Unassembled WGS sequence"/>
</dbReference>
<dbReference type="GO" id="GO:0005737">
    <property type="term" value="C:cytoplasm"/>
    <property type="evidence" value="ECO:0007669"/>
    <property type="project" value="UniProtKB-SubCell"/>
</dbReference>
<dbReference type="SUPFAM" id="SSF53178">
    <property type="entry name" value="Peptidyl-tRNA hydrolase-like"/>
    <property type="match status" value="1"/>
</dbReference>
<comment type="function">
    <text evidence="7">Catalyzes the release of premature peptidyl moieties from peptidyl-tRNA molecules trapped in stalled 50S ribosomal subunits, and thus maintains levels of free tRNAs and 50S ribosomes.</text>
</comment>
<dbReference type="Pfam" id="PF01195">
    <property type="entry name" value="Pept_tRNA_hydro"/>
    <property type="match status" value="1"/>
</dbReference>
<comment type="subunit">
    <text evidence="7">Monomer.</text>
</comment>
<protein>
    <recommendedName>
        <fullName evidence="6 7">Peptidyl-tRNA hydrolase</fullName>
        <shortName evidence="7">Pth</shortName>
        <ecNumber evidence="1 7">3.1.1.29</ecNumber>
    </recommendedName>
</protein>
<evidence type="ECO:0000256" key="6">
    <source>
        <dbReference type="ARBA" id="ARBA00050038"/>
    </source>
</evidence>
<accession>A0A3D4V7F2</accession>
<feature type="active site" description="Proton acceptor" evidence="7">
    <location>
        <position position="36"/>
    </location>
</feature>
<dbReference type="PANTHER" id="PTHR17224:SF1">
    <property type="entry name" value="PEPTIDYL-TRNA HYDROLASE"/>
    <property type="match status" value="1"/>
</dbReference>
<evidence type="ECO:0000256" key="1">
    <source>
        <dbReference type="ARBA" id="ARBA00013260"/>
    </source>
</evidence>
<dbReference type="InterPro" id="IPR001328">
    <property type="entry name" value="Pept_tRNA_hydro"/>
</dbReference>
<dbReference type="PROSITE" id="PS01195">
    <property type="entry name" value="PEPT_TRNA_HYDROL_1"/>
    <property type="match status" value="1"/>
</dbReference>
<feature type="binding site" evidence="7">
    <location>
        <position position="31"/>
    </location>
    <ligand>
        <name>tRNA</name>
        <dbReference type="ChEBI" id="CHEBI:17843"/>
    </ligand>
</feature>
<evidence type="ECO:0000256" key="5">
    <source>
        <dbReference type="ARBA" id="ARBA00038063"/>
    </source>
</evidence>
<evidence type="ECO:0000256" key="8">
    <source>
        <dbReference type="RuleBase" id="RU000673"/>
    </source>
</evidence>
<dbReference type="GO" id="GO:0006515">
    <property type="term" value="P:protein quality control for misfolded or incompletely synthesized proteins"/>
    <property type="evidence" value="ECO:0007669"/>
    <property type="project" value="UniProtKB-UniRule"/>
</dbReference>
<evidence type="ECO:0000256" key="9">
    <source>
        <dbReference type="RuleBase" id="RU004320"/>
    </source>
</evidence>
<dbReference type="PANTHER" id="PTHR17224">
    <property type="entry name" value="PEPTIDYL-TRNA HYDROLASE"/>
    <property type="match status" value="1"/>
</dbReference>
<dbReference type="InterPro" id="IPR018171">
    <property type="entry name" value="Pept_tRNA_hydro_CS"/>
</dbReference>
<dbReference type="GO" id="GO:0004045">
    <property type="term" value="F:peptidyl-tRNA hydrolase activity"/>
    <property type="evidence" value="ECO:0007669"/>
    <property type="project" value="UniProtKB-UniRule"/>
</dbReference>
<organism evidence="10 11">
    <name type="scientific">Gemmatimonas aurantiaca</name>
    <dbReference type="NCBI Taxonomy" id="173480"/>
    <lineage>
        <taxon>Bacteria</taxon>
        <taxon>Pseudomonadati</taxon>
        <taxon>Gemmatimonadota</taxon>
        <taxon>Gemmatimonadia</taxon>
        <taxon>Gemmatimonadales</taxon>
        <taxon>Gemmatimonadaceae</taxon>
        <taxon>Gemmatimonas</taxon>
    </lineage>
</organism>
<keyword evidence="4 7" id="KW-0694">RNA-binding</keyword>
<dbReference type="EMBL" id="DPIY01000006">
    <property type="protein sequence ID" value="HCT57031.1"/>
    <property type="molecule type" value="Genomic_DNA"/>
</dbReference>
<keyword evidence="7" id="KW-0963">Cytoplasm</keyword>
<evidence type="ECO:0000313" key="10">
    <source>
        <dbReference type="EMBL" id="HCT57031.1"/>
    </source>
</evidence>
<keyword evidence="2 7" id="KW-0820">tRNA-binding</keyword>